<dbReference type="RefSeq" id="WP_259427908.1">
    <property type="nucleotide sequence ID" value="NZ_JANWTC010000006.1"/>
</dbReference>
<accession>A0ABT2FX61</accession>
<organism evidence="1 2">
    <name type="scientific">Corynebacterium lemuris</name>
    <dbReference type="NCBI Taxonomy" id="1859292"/>
    <lineage>
        <taxon>Bacteria</taxon>
        <taxon>Bacillati</taxon>
        <taxon>Actinomycetota</taxon>
        <taxon>Actinomycetes</taxon>
        <taxon>Mycobacteriales</taxon>
        <taxon>Corynebacteriaceae</taxon>
        <taxon>Corynebacterium</taxon>
    </lineage>
</organism>
<evidence type="ECO:0000313" key="1">
    <source>
        <dbReference type="EMBL" id="MCS5479837.1"/>
    </source>
</evidence>
<name>A0ABT2FX61_9CORY</name>
<evidence type="ECO:0000313" key="2">
    <source>
        <dbReference type="Proteomes" id="UP001205965"/>
    </source>
</evidence>
<dbReference type="Proteomes" id="UP001205965">
    <property type="component" value="Unassembled WGS sequence"/>
</dbReference>
<comment type="caution">
    <text evidence="1">The sequence shown here is derived from an EMBL/GenBank/DDBJ whole genome shotgun (WGS) entry which is preliminary data.</text>
</comment>
<reference evidence="1 2" key="1">
    <citation type="submission" date="2022-08" db="EMBL/GenBank/DDBJ databases">
        <title>YIM 101645 draft genome.</title>
        <authorList>
            <person name="Chen X."/>
        </authorList>
    </citation>
    <scope>NUCLEOTIDE SEQUENCE [LARGE SCALE GENOMIC DNA]</scope>
    <source>
        <strain evidence="1 2">YIM 101645</strain>
    </source>
</reference>
<dbReference type="EMBL" id="JANWTC010000006">
    <property type="protein sequence ID" value="MCS5479837.1"/>
    <property type="molecule type" value="Genomic_DNA"/>
</dbReference>
<proteinExistence type="predicted"/>
<sequence>MTLRVVLQIVDLNLDRTSSRFWSAVLDRDPITTDQILLSDIFSAWSGQVHPIRTRREDARKRREAAAKRARIAAREKKWRRHRNNFR</sequence>
<keyword evidence="2" id="KW-1185">Reference proteome</keyword>
<gene>
    <name evidence="1" type="ORF">NYP18_09210</name>
</gene>
<protein>
    <submittedName>
        <fullName evidence="1">Uncharacterized protein</fullName>
    </submittedName>
</protein>